<dbReference type="SUPFAM" id="SSF160443">
    <property type="entry name" value="SMR domain-like"/>
    <property type="match status" value="1"/>
</dbReference>
<dbReference type="STRING" id="1141098.A0A1Y2DQ19"/>
<feature type="compositionally biased region" description="Polar residues" evidence="1">
    <location>
        <begin position="93"/>
        <end position="108"/>
    </location>
</feature>
<feature type="region of interest" description="Disordered" evidence="1">
    <location>
        <begin position="193"/>
        <end position="234"/>
    </location>
</feature>
<feature type="compositionally biased region" description="Basic and acidic residues" evidence="1">
    <location>
        <begin position="218"/>
        <end position="234"/>
    </location>
</feature>
<feature type="domain" description="Smr" evidence="2">
    <location>
        <begin position="457"/>
        <end position="541"/>
    </location>
</feature>
<dbReference type="PANTHER" id="PTHR46535:SF1">
    <property type="entry name" value="NEDD4-BINDING PROTEIN 2"/>
    <property type="match status" value="1"/>
</dbReference>
<dbReference type="PROSITE" id="PS50828">
    <property type="entry name" value="SMR"/>
    <property type="match status" value="1"/>
</dbReference>
<dbReference type="PANTHER" id="PTHR46535">
    <property type="entry name" value="NEDD4-BINDING PROTEIN 2"/>
    <property type="match status" value="1"/>
</dbReference>
<dbReference type="InterPro" id="IPR002625">
    <property type="entry name" value="Smr_dom"/>
</dbReference>
<name>A0A1Y2DQ19_9PEZI</name>
<evidence type="ECO:0000313" key="3">
    <source>
        <dbReference type="EMBL" id="ORY61307.1"/>
    </source>
</evidence>
<organism evidence="3 4">
    <name type="scientific">Pseudomassariella vexata</name>
    <dbReference type="NCBI Taxonomy" id="1141098"/>
    <lineage>
        <taxon>Eukaryota</taxon>
        <taxon>Fungi</taxon>
        <taxon>Dikarya</taxon>
        <taxon>Ascomycota</taxon>
        <taxon>Pezizomycotina</taxon>
        <taxon>Sordariomycetes</taxon>
        <taxon>Xylariomycetidae</taxon>
        <taxon>Amphisphaeriales</taxon>
        <taxon>Pseudomassariaceae</taxon>
        <taxon>Pseudomassariella</taxon>
    </lineage>
</organism>
<feature type="compositionally biased region" description="Basic and acidic residues" evidence="1">
    <location>
        <begin position="79"/>
        <end position="91"/>
    </location>
</feature>
<sequence>MEDPSAKLVDELCSLLDEATILSICSDYDLAKPQQFDKARSILLSLSKDVEVEEATGFNPSGLGVNQVVDITQDIPDELDVHGEPDSDLKSSDGLSTTTESSRSQSCVSATSSTPEESSASRVTVFDELTDAEKESQLLEMFTSLKPIDVKLALRNSKGDASVAIDELLNTEFLEQTGQRVKGIDAFYVPDNATSSKRKRGTKKKAAPVRLPKSSNRNLKDLSEEPNNHEETSRRDIAYVAERLNTTEIEISSIYFRHNSSMGATVVEILENYLRLGMDSSDRALFTFPGAEEQAAKYSWVPAEYLRTIFEITSPKHQFALDLIGVLGDYFEKPAYLKYEVAYNVAASKDHGLLEGGTSINSPKLNPSNAAHRKTAALPHPLDFQFSTNSSTDLAASRDRLYASASSAYKRARSDPLFRQVGSVYAERAREQAKIHRQMSSVEAGYHVDSTATSDMIDLHGVTVQDGVDIAISRVWKWWNTLGEDRARKAREGFTVITGLGRHSADGKSRLRANVFKALVADGWKIEVLTGQYLVTGRRLR</sequence>
<dbReference type="InterPro" id="IPR052772">
    <property type="entry name" value="Endo/PolyKinase_Domain-Protein"/>
</dbReference>
<protein>
    <recommendedName>
        <fullName evidence="2">Smr domain-containing protein</fullName>
    </recommendedName>
</protein>
<dbReference type="GeneID" id="63773515"/>
<dbReference type="CDD" id="cd14279">
    <property type="entry name" value="CUE"/>
    <property type="match status" value="1"/>
</dbReference>
<dbReference type="Proteomes" id="UP000193689">
    <property type="component" value="Unassembled WGS sequence"/>
</dbReference>
<evidence type="ECO:0000313" key="4">
    <source>
        <dbReference type="Proteomes" id="UP000193689"/>
    </source>
</evidence>
<dbReference type="Pfam" id="PF26286">
    <property type="entry name" value="UBA_10"/>
    <property type="match status" value="1"/>
</dbReference>
<accession>A0A1Y2DQ19</accession>
<comment type="caution">
    <text evidence="3">The sequence shown here is derived from an EMBL/GenBank/DDBJ whole genome shotgun (WGS) entry which is preliminary data.</text>
</comment>
<dbReference type="InterPro" id="IPR036063">
    <property type="entry name" value="Smr_dom_sf"/>
</dbReference>
<evidence type="ECO:0000256" key="1">
    <source>
        <dbReference type="SAM" id="MobiDB-lite"/>
    </source>
</evidence>
<dbReference type="RefSeq" id="XP_040713384.1">
    <property type="nucleotide sequence ID" value="XM_040857303.1"/>
</dbReference>
<proteinExistence type="predicted"/>
<keyword evidence="4" id="KW-1185">Reference proteome</keyword>
<feature type="compositionally biased region" description="Basic residues" evidence="1">
    <location>
        <begin position="196"/>
        <end position="207"/>
    </location>
</feature>
<dbReference type="AlphaFoldDB" id="A0A1Y2DQ19"/>
<dbReference type="GO" id="GO:0005634">
    <property type="term" value="C:nucleus"/>
    <property type="evidence" value="ECO:0007669"/>
    <property type="project" value="TreeGrafter"/>
</dbReference>
<feature type="region of interest" description="Disordered" evidence="1">
    <location>
        <begin position="78"/>
        <end position="122"/>
    </location>
</feature>
<reference evidence="3 4" key="1">
    <citation type="submission" date="2016-07" db="EMBL/GenBank/DDBJ databases">
        <title>Pervasive Adenine N6-methylation of Active Genes in Fungi.</title>
        <authorList>
            <consortium name="DOE Joint Genome Institute"/>
            <person name="Mondo S.J."/>
            <person name="Dannebaum R.O."/>
            <person name="Kuo R.C."/>
            <person name="Labutti K."/>
            <person name="Haridas S."/>
            <person name="Kuo A."/>
            <person name="Salamov A."/>
            <person name="Ahrendt S.R."/>
            <person name="Lipzen A."/>
            <person name="Sullivan W."/>
            <person name="Andreopoulos W.B."/>
            <person name="Clum A."/>
            <person name="Lindquist E."/>
            <person name="Daum C."/>
            <person name="Ramamoorthy G.K."/>
            <person name="Gryganskyi A."/>
            <person name="Culley D."/>
            <person name="Magnuson J.K."/>
            <person name="James T.Y."/>
            <person name="O'Malley M.A."/>
            <person name="Stajich J.E."/>
            <person name="Spatafora J.W."/>
            <person name="Visel A."/>
            <person name="Grigoriev I.V."/>
        </authorList>
    </citation>
    <scope>NUCLEOTIDE SEQUENCE [LARGE SCALE GENOMIC DNA]</scope>
    <source>
        <strain evidence="3 4">CBS 129021</strain>
    </source>
</reference>
<evidence type="ECO:0000259" key="2">
    <source>
        <dbReference type="PROSITE" id="PS50828"/>
    </source>
</evidence>
<dbReference type="InParanoid" id="A0A1Y2DQ19"/>
<dbReference type="OrthoDB" id="4080456at2759"/>
<dbReference type="Gene3D" id="3.30.1370.110">
    <property type="match status" value="1"/>
</dbReference>
<dbReference type="InterPro" id="IPR058864">
    <property type="entry name" value="UBA_10"/>
</dbReference>
<gene>
    <name evidence="3" type="ORF">BCR38DRAFT_373035</name>
</gene>
<dbReference type="EMBL" id="MCFJ01000010">
    <property type="protein sequence ID" value="ORY61307.1"/>
    <property type="molecule type" value="Genomic_DNA"/>
</dbReference>
<feature type="compositionally biased region" description="Low complexity" evidence="1">
    <location>
        <begin position="109"/>
        <end position="121"/>
    </location>
</feature>
<dbReference type="GO" id="GO:0004519">
    <property type="term" value="F:endonuclease activity"/>
    <property type="evidence" value="ECO:0007669"/>
    <property type="project" value="TreeGrafter"/>
</dbReference>